<dbReference type="InterPro" id="IPR000219">
    <property type="entry name" value="DH_dom"/>
</dbReference>
<dbReference type="PANTHER" id="PTHR45858">
    <property type="entry name" value="FERM DOMAIN CONTAINING PROTEIN"/>
    <property type="match status" value="1"/>
</dbReference>
<dbReference type="PRINTS" id="PR00935">
    <property type="entry name" value="BAND41"/>
</dbReference>
<accession>A0A8C5AMY2</accession>
<dbReference type="SUPFAM" id="SSF50729">
    <property type="entry name" value="PH domain-like"/>
    <property type="match status" value="3"/>
</dbReference>
<evidence type="ECO:0000256" key="2">
    <source>
        <dbReference type="SAM" id="MobiDB-lite"/>
    </source>
</evidence>
<dbReference type="InterPro" id="IPR051835">
    <property type="entry name" value="RAC1-GEF"/>
</dbReference>
<organism evidence="6 7">
    <name type="scientific">Gadus morhua</name>
    <name type="common">Atlantic cod</name>
    <dbReference type="NCBI Taxonomy" id="8049"/>
    <lineage>
        <taxon>Eukaryota</taxon>
        <taxon>Metazoa</taxon>
        <taxon>Chordata</taxon>
        <taxon>Craniata</taxon>
        <taxon>Vertebrata</taxon>
        <taxon>Euteleostomi</taxon>
        <taxon>Actinopterygii</taxon>
        <taxon>Neopterygii</taxon>
        <taxon>Teleostei</taxon>
        <taxon>Neoteleostei</taxon>
        <taxon>Acanthomorphata</taxon>
        <taxon>Zeiogadaria</taxon>
        <taxon>Gadariae</taxon>
        <taxon>Gadiformes</taxon>
        <taxon>Gadoidei</taxon>
        <taxon>Gadidae</taxon>
        <taxon>Gadus</taxon>
    </lineage>
</organism>
<dbReference type="Pfam" id="PF00169">
    <property type="entry name" value="PH"/>
    <property type="match status" value="2"/>
</dbReference>
<dbReference type="Gene3D" id="1.20.900.10">
    <property type="entry name" value="Dbl homology (DH) domain"/>
    <property type="match status" value="1"/>
</dbReference>
<dbReference type="InterPro" id="IPR035963">
    <property type="entry name" value="FERM_2"/>
</dbReference>
<evidence type="ECO:0000259" key="3">
    <source>
        <dbReference type="PROSITE" id="PS50003"/>
    </source>
</evidence>
<dbReference type="CDD" id="cd13193">
    <property type="entry name" value="FERM_C_FARP1-like"/>
    <property type="match status" value="1"/>
</dbReference>
<evidence type="ECO:0000259" key="4">
    <source>
        <dbReference type="PROSITE" id="PS50010"/>
    </source>
</evidence>
<keyword evidence="1" id="KW-0175">Coiled coil</keyword>
<feature type="domain" description="PH" evidence="3">
    <location>
        <begin position="649"/>
        <end position="748"/>
    </location>
</feature>
<feature type="domain" description="DH" evidence="4">
    <location>
        <begin position="429"/>
        <end position="620"/>
    </location>
</feature>
<dbReference type="PROSITE" id="PS50003">
    <property type="entry name" value="PH_DOMAIN"/>
    <property type="match status" value="2"/>
</dbReference>
<dbReference type="GO" id="GO:0007165">
    <property type="term" value="P:signal transduction"/>
    <property type="evidence" value="ECO:0007669"/>
    <property type="project" value="UniProtKB-ARBA"/>
</dbReference>
<evidence type="ECO:0000313" key="7">
    <source>
        <dbReference type="Proteomes" id="UP000694546"/>
    </source>
</evidence>
<dbReference type="Gene3D" id="2.30.29.30">
    <property type="entry name" value="Pleckstrin-homology domain (PH domain)/Phosphotyrosine-binding domain (PTB)"/>
    <property type="match status" value="3"/>
</dbReference>
<dbReference type="InterPro" id="IPR035899">
    <property type="entry name" value="DBL_dom_sf"/>
</dbReference>
<dbReference type="SMART" id="SM00325">
    <property type="entry name" value="RhoGEF"/>
    <property type="match status" value="1"/>
</dbReference>
<dbReference type="InterPro" id="IPR019749">
    <property type="entry name" value="Band_41_domain"/>
</dbReference>
<dbReference type="CDD" id="cd14473">
    <property type="entry name" value="FERM_B-lobe"/>
    <property type="match status" value="1"/>
</dbReference>
<dbReference type="SUPFAM" id="SSF48065">
    <property type="entry name" value="DBL homology domain (DH-domain)"/>
    <property type="match status" value="1"/>
</dbReference>
<dbReference type="Pfam" id="PF00373">
    <property type="entry name" value="FERM_M"/>
    <property type="match status" value="1"/>
</dbReference>
<dbReference type="InterPro" id="IPR014352">
    <property type="entry name" value="FERM/acyl-CoA-bd_prot_sf"/>
</dbReference>
<feature type="coiled-coil region" evidence="1">
    <location>
        <begin position="534"/>
        <end position="561"/>
    </location>
</feature>
<dbReference type="CDD" id="cd13235">
    <property type="entry name" value="PH2_FARP1-like"/>
    <property type="match status" value="1"/>
</dbReference>
<dbReference type="InterPro" id="IPR018980">
    <property type="entry name" value="FERM_PH-like_C"/>
</dbReference>
<dbReference type="SMART" id="SM00295">
    <property type="entry name" value="B41"/>
    <property type="match status" value="1"/>
</dbReference>
<dbReference type="Pfam" id="PF00621">
    <property type="entry name" value="RhoGEF"/>
    <property type="match status" value="1"/>
</dbReference>
<dbReference type="InterPro" id="IPR019748">
    <property type="entry name" value="FERM_central"/>
</dbReference>
<sequence>MGELEGSYRVIQTPGTRLGAPFNAGISTLEAGQALSANMSAAGKNYGRGLQMRVVGLDESQEFYDMEVSYFLPSPSPHCIVGRRLVNPCVSRSPPGPANTLFRLSVKFFPPDPGQIQEEYTRYLFSLQMKRDLMEARLLCTENTGALLASHLVQSEIGDYDELGDRDYLRLNTLLPYQDKVQDRIMDFHRRHLGQTPAESDFQVLEIARKLEMYGVRFHPASDREGTKINLSVAHMGLQVFQGNTRINTFNWSKIRKLSFKRKRFLIKLHPEVHGPHQDTLEFLMGSRDQCKIFWKNCVEHHSFFRLLDQPLPPTKAILFSRVFCLGVLIRPLCAFSSGTAVDSPQLSPFSSKDPLCPASPSFQMSTLSLPGHASPPPHGPASQVGPRLDEDEEGRRKVLPWSLPPPPPSDPTLTPSPHQHLPRYPADKAYFIAKEILTTERTYLKDLEVITVWFRSAVIKENAMPEGLMTLLFSNIDPIYEFHRGFLKELDQRLALWEGRSNAHVKGDYQRIGDVMLKNMTALKEFTGYLQKHDEVLTELEKASKRVKKLETVYKEFELQKVCYLPLNTFLLKPIQRLMHFKLILERLSKHYPQDHPDHHDCSEALKEVAQIAAQLQSSLIRLENFQKLTELQRDLVGVENLTSPGREFIREGCLYKLTKKGLQQRMFFLFSDMLLYSSKGVTATNQFKVHGQLPLHGMIVDESESEWSVPHCFTIYSAQRTVVVAARSEPDRLTTQITKSLQRKTEEHLLNVSVEQESEDEMSSSHGSLDKQAHHRANTTLHVCWHRNTSVSMSDHSLAVENQLSGYLLRKFKNSNGWQKLWVVFTNFCLFFYKTHQDDFPLASLPLLGYTVSTPEEVDGIHKEYVFKLQFKSHVYFFRAESEYTFERWMEVIRSAAGRMTLLVPRVPAELNRK</sequence>
<dbReference type="GO" id="GO:0005085">
    <property type="term" value="F:guanyl-nucleotide exchange factor activity"/>
    <property type="evidence" value="ECO:0007669"/>
    <property type="project" value="UniProtKB-KW"/>
</dbReference>
<dbReference type="CDD" id="cd01220">
    <property type="entry name" value="PH1_FARP1-like"/>
    <property type="match status" value="1"/>
</dbReference>
<gene>
    <name evidence="6" type="primary">FARP2</name>
</gene>
<feature type="domain" description="FERM" evidence="5">
    <location>
        <begin position="6"/>
        <end position="309"/>
    </location>
</feature>
<dbReference type="CDD" id="cd00160">
    <property type="entry name" value="RhoGEF"/>
    <property type="match status" value="1"/>
</dbReference>
<dbReference type="PANTHER" id="PTHR45858:SF4">
    <property type="entry name" value="FERM, ARHGEF AND PLECKSTRIN DOMAIN-CONTAINING PROTEIN 2"/>
    <property type="match status" value="1"/>
</dbReference>
<evidence type="ECO:0000256" key="1">
    <source>
        <dbReference type="SAM" id="Coils"/>
    </source>
</evidence>
<evidence type="ECO:0000313" key="6">
    <source>
        <dbReference type="Ensembl" id="ENSGMOP00000033777.1"/>
    </source>
</evidence>
<dbReference type="Proteomes" id="UP000694546">
    <property type="component" value="Chromosome 12"/>
</dbReference>
<dbReference type="SUPFAM" id="SSF47031">
    <property type="entry name" value="Second domain of FERM"/>
    <property type="match status" value="1"/>
</dbReference>
<evidence type="ECO:0000259" key="5">
    <source>
        <dbReference type="PROSITE" id="PS50057"/>
    </source>
</evidence>
<dbReference type="Gene3D" id="1.20.80.10">
    <property type="match status" value="1"/>
</dbReference>
<dbReference type="Pfam" id="PF09380">
    <property type="entry name" value="FERM_C"/>
    <property type="match status" value="1"/>
</dbReference>
<reference evidence="6" key="1">
    <citation type="submission" date="2025-08" db="UniProtKB">
        <authorList>
            <consortium name="Ensembl"/>
        </authorList>
    </citation>
    <scope>IDENTIFICATION</scope>
</reference>
<dbReference type="InterPro" id="IPR041788">
    <property type="entry name" value="FARP1/FARP2/FRMD7_FERM_C"/>
</dbReference>
<dbReference type="GeneTree" id="ENSGT00940000158642"/>
<dbReference type="SMART" id="SM01196">
    <property type="entry name" value="FERM_C"/>
    <property type="match status" value="1"/>
</dbReference>
<dbReference type="InterPro" id="IPR001849">
    <property type="entry name" value="PH_domain"/>
</dbReference>
<keyword evidence="7" id="KW-1185">Reference proteome</keyword>
<dbReference type="InterPro" id="IPR011993">
    <property type="entry name" value="PH-like_dom_sf"/>
</dbReference>
<feature type="domain" description="PH" evidence="3">
    <location>
        <begin position="803"/>
        <end position="900"/>
    </location>
</feature>
<reference evidence="6" key="2">
    <citation type="submission" date="2025-09" db="UniProtKB">
        <authorList>
            <consortium name="Ensembl"/>
        </authorList>
    </citation>
    <scope>IDENTIFICATION</scope>
</reference>
<dbReference type="Ensembl" id="ENSGMOT00000062000.1">
    <property type="protein sequence ID" value="ENSGMOP00000033777.1"/>
    <property type="gene ID" value="ENSGMOG00000009900.2"/>
</dbReference>
<name>A0A8C5AMY2_GADMO</name>
<dbReference type="PROSITE" id="PS50010">
    <property type="entry name" value="DH_2"/>
    <property type="match status" value="1"/>
</dbReference>
<dbReference type="GO" id="GO:0048468">
    <property type="term" value="P:cell development"/>
    <property type="evidence" value="ECO:0007669"/>
    <property type="project" value="UniProtKB-ARBA"/>
</dbReference>
<dbReference type="InterPro" id="IPR000299">
    <property type="entry name" value="FERM_domain"/>
</dbReference>
<feature type="region of interest" description="Disordered" evidence="2">
    <location>
        <begin position="367"/>
        <end position="420"/>
    </location>
</feature>
<dbReference type="AlphaFoldDB" id="A0A8C5AMY2"/>
<protein>
    <submittedName>
        <fullName evidence="6">FERM, ARH/RhoGEF and pleckstrin domain protein 2</fullName>
    </submittedName>
</protein>
<dbReference type="GO" id="GO:0005829">
    <property type="term" value="C:cytosol"/>
    <property type="evidence" value="ECO:0007669"/>
    <property type="project" value="UniProtKB-ARBA"/>
</dbReference>
<dbReference type="PROSITE" id="PS50057">
    <property type="entry name" value="FERM_3"/>
    <property type="match status" value="1"/>
</dbReference>
<proteinExistence type="predicted"/>
<dbReference type="SMART" id="SM00233">
    <property type="entry name" value="PH"/>
    <property type="match status" value="2"/>
</dbReference>